<organism evidence="1 2">
    <name type="scientific">Friedmanniomyces simplex</name>
    <dbReference type="NCBI Taxonomy" id="329884"/>
    <lineage>
        <taxon>Eukaryota</taxon>
        <taxon>Fungi</taxon>
        <taxon>Dikarya</taxon>
        <taxon>Ascomycota</taxon>
        <taxon>Pezizomycotina</taxon>
        <taxon>Dothideomycetes</taxon>
        <taxon>Dothideomycetidae</taxon>
        <taxon>Mycosphaerellales</taxon>
        <taxon>Teratosphaeriaceae</taxon>
        <taxon>Friedmanniomyces</taxon>
    </lineage>
</organism>
<dbReference type="AlphaFoldDB" id="A0A4U0Y2A5"/>
<dbReference type="Proteomes" id="UP000309340">
    <property type="component" value="Unassembled WGS sequence"/>
</dbReference>
<dbReference type="OrthoDB" id="3944128at2759"/>
<evidence type="ECO:0000313" key="2">
    <source>
        <dbReference type="Proteomes" id="UP000309340"/>
    </source>
</evidence>
<reference evidence="1 2" key="1">
    <citation type="submission" date="2017-03" db="EMBL/GenBank/DDBJ databases">
        <title>Genomes of endolithic fungi from Antarctica.</title>
        <authorList>
            <person name="Coleine C."/>
            <person name="Masonjones S."/>
            <person name="Stajich J.E."/>
        </authorList>
    </citation>
    <scope>NUCLEOTIDE SEQUENCE [LARGE SCALE GENOMIC DNA]</scope>
    <source>
        <strain evidence="1 2">CCFEE 5184</strain>
    </source>
</reference>
<comment type="caution">
    <text evidence="1">The sequence shown here is derived from an EMBL/GenBank/DDBJ whole genome shotgun (WGS) entry which is preliminary data.</text>
</comment>
<protein>
    <submittedName>
        <fullName evidence="1">Uncharacterized protein</fullName>
    </submittedName>
</protein>
<gene>
    <name evidence="1" type="ORF">B0A55_07516</name>
</gene>
<dbReference type="EMBL" id="NAJQ01000038">
    <property type="protein sequence ID" value="TKA82213.1"/>
    <property type="molecule type" value="Genomic_DNA"/>
</dbReference>
<proteinExistence type="predicted"/>
<name>A0A4U0Y2A5_9PEZI</name>
<sequence>MVPDLPAQSNAIFVSGTTLPATSISDIAVVGSATLTVGGAVQTINRQMVSAVSNGIVVRSSTMSVSDLDRQTGNVVTVGGSTIVAFTSGSAVVIGPATLTIGGAAQTINGQFAGAGSIGLVVGSSTTHIASAIQTENSFPSGAVVTGSDGQLVTILQSDVFTIIGDGDSSTVRLESQLTLAGQTIGVPTSGVGIVDGTDNPFASTRASGATVSPTQIVGAVMIASGGQELTIVNSGSLL</sequence>
<accession>A0A4U0Y2A5</accession>
<evidence type="ECO:0000313" key="1">
    <source>
        <dbReference type="EMBL" id="TKA82213.1"/>
    </source>
</evidence>
<keyword evidence="2" id="KW-1185">Reference proteome</keyword>